<feature type="compositionally biased region" description="Low complexity" evidence="5">
    <location>
        <begin position="900"/>
        <end position="922"/>
    </location>
</feature>
<comment type="similarity">
    <text evidence="1 4">Belongs to the SEC5 family.</text>
</comment>
<evidence type="ECO:0000256" key="3">
    <source>
        <dbReference type="ARBA" id="ARBA00022483"/>
    </source>
</evidence>
<dbReference type="InterPro" id="IPR029175">
    <property type="entry name" value="EXOC2/Sec5"/>
</dbReference>
<dbReference type="GO" id="GO:0006887">
    <property type="term" value="P:exocytosis"/>
    <property type="evidence" value="ECO:0007669"/>
    <property type="project" value="UniProtKB-KW"/>
</dbReference>
<evidence type="ECO:0000313" key="8">
    <source>
        <dbReference type="Proteomes" id="UP000308199"/>
    </source>
</evidence>
<dbReference type="InterPro" id="IPR039481">
    <property type="entry name" value="EXOC2/Sec5_N_dom"/>
</dbReference>
<reference evidence="7 8" key="1">
    <citation type="submission" date="2019-02" db="EMBL/GenBank/DDBJ databases">
        <title>Genome sequencing of the rare red list fungi Phellinidium pouzarii.</title>
        <authorList>
            <person name="Buettner E."/>
            <person name="Kellner H."/>
        </authorList>
    </citation>
    <scope>NUCLEOTIDE SEQUENCE [LARGE SCALE GENOMIC DNA]</scope>
    <source>
        <strain evidence="7 8">DSM 108285</strain>
    </source>
</reference>
<keyword evidence="8" id="KW-1185">Reference proteome</keyword>
<comment type="subunit">
    <text evidence="4">Component of the exocyst complex.</text>
</comment>
<keyword evidence="2 4" id="KW-0813">Transport</keyword>
<feature type="region of interest" description="Disordered" evidence="5">
    <location>
        <begin position="250"/>
        <end position="272"/>
    </location>
</feature>
<keyword evidence="4" id="KW-0653">Protein transport</keyword>
<evidence type="ECO:0000256" key="2">
    <source>
        <dbReference type="ARBA" id="ARBA00022448"/>
    </source>
</evidence>
<feature type="domain" description="Exocyst complex component EXOC2/Sec5 N-terminal" evidence="6">
    <location>
        <begin position="67"/>
        <end position="889"/>
    </location>
</feature>
<sequence>MRISSPRLEVNMPRNSGFAIDEAALLNKYRVSTLSPKQWEEVDHELTGSVAGALTSASGTGSNIAEEDPLGLGRRIDMSDMDMTLKAQILISSKSFDPKLFLSVAHPNATYQDLAAGITHLRSNLDARSEAIRVLVEENFDRFVAVKASTDAIYAEMREGLLADSTDFATKTVREQLKTSAQKADQVFLPVLENAAKAQKLRSTLGVFERSKFFFNLPGSLMESIEAGKYEATLRDYKKGKFMLESRSEQLLPVSSRSNDQSSSGASTSNVDAQQRRILDKVWSAVERVMGEMKNVLLAQLRDPTRSVEEQEKTIEILLELSTSDDPTWVYFDSQHKHIMEKLNETYKTARGHVEDVKQRMEPNALDADAIVHAVVPQLRAGIASLDSKQPESVIAQAVGCEIWQAVVDLVKEISEIMLSSLPSFWKIAKGYMDGKFKKSSDKGQRRSPTQCRSMASDVIRLYISLLSQFFTLSDMAVSSPTLVDGPNGATTITFPPFVPQRAHALTTAYYLTRILAELQECVSEVILMDVSTDANAGLKGLLESARWRFEGALTNVWLRDINIFHHLETWTPDSAHESTTQYLNQMQTFQRHLTTEAFKIAGGIDFNISAAKVTRQHRIAVNFTAKITKSFLDSLYAFLDGLVLLASEESEYHKLAASAEAFGSRTELMDLANPETRLLLVVSNFGHLKMSLIPSMISQLERAFGTNIDSDKTTLSQVVEELDHSLFDGYVKPKSTTVSAIVRKGVLDPAMDWYESPRPTEIRPYMFEILMFLVHVHNHVSGVSKILLGRTLNALVEEVAEEALRCFQKVKKFGMGGMLRATLEIEFFHQTASRFVTTIAEKKLSEVYNKISQAYVRRSGDDMKSQLEGVKKTLADTRRATQIQFLCFRKEKDKSMKNTTTASSAGSGLSSTSTVDDAASSRSRDEGKDRRRRQAPVGAKEDVAVRSADTRI</sequence>
<evidence type="ECO:0000256" key="5">
    <source>
        <dbReference type="SAM" id="MobiDB-lite"/>
    </source>
</evidence>
<comment type="caution">
    <text evidence="7">The sequence shown here is derived from an EMBL/GenBank/DDBJ whole genome shotgun (WGS) entry which is preliminary data.</text>
</comment>
<gene>
    <name evidence="7" type="ORF">EW145_g3080</name>
</gene>
<dbReference type="Pfam" id="PF15469">
    <property type="entry name" value="Sec5"/>
    <property type="match status" value="1"/>
</dbReference>
<dbReference type="GO" id="GO:0015031">
    <property type="term" value="P:protein transport"/>
    <property type="evidence" value="ECO:0007669"/>
    <property type="project" value="UniProtKB-KW"/>
</dbReference>
<comment type="function">
    <text evidence="4">Component of the exocyst complex involved in the docking of exocytic vesicles with fusion sites on the plasma membrane.</text>
</comment>
<dbReference type="OrthoDB" id="26242at2759"/>
<keyword evidence="3 4" id="KW-0268">Exocytosis</keyword>
<name>A0A4S4L8P0_9AGAM</name>
<evidence type="ECO:0000256" key="4">
    <source>
        <dbReference type="RuleBase" id="RU365069"/>
    </source>
</evidence>
<feature type="compositionally biased region" description="Polar residues" evidence="5">
    <location>
        <begin position="253"/>
        <end position="272"/>
    </location>
</feature>
<feature type="compositionally biased region" description="Basic and acidic residues" evidence="5">
    <location>
        <begin position="940"/>
        <end position="953"/>
    </location>
</feature>
<dbReference type="PANTHER" id="PTHR13043">
    <property type="entry name" value="EXOCYST COMPLEX COMPONENT SEC5"/>
    <property type="match status" value="1"/>
</dbReference>
<evidence type="ECO:0000256" key="1">
    <source>
        <dbReference type="ARBA" id="ARBA00010578"/>
    </source>
</evidence>
<dbReference type="EMBL" id="SGPK01000122">
    <property type="protein sequence ID" value="THH07884.1"/>
    <property type="molecule type" value="Genomic_DNA"/>
</dbReference>
<organism evidence="7 8">
    <name type="scientific">Phellinidium pouzarii</name>
    <dbReference type="NCBI Taxonomy" id="167371"/>
    <lineage>
        <taxon>Eukaryota</taxon>
        <taxon>Fungi</taxon>
        <taxon>Dikarya</taxon>
        <taxon>Basidiomycota</taxon>
        <taxon>Agaricomycotina</taxon>
        <taxon>Agaricomycetes</taxon>
        <taxon>Hymenochaetales</taxon>
        <taxon>Hymenochaetaceae</taxon>
        <taxon>Phellinidium</taxon>
    </lineage>
</organism>
<dbReference type="PANTHER" id="PTHR13043:SF1">
    <property type="entry name" value="EXOCYST COMPLEX COMPONENT 2"/>
    <property type="match status" value="1"/>
</dbReference>
<dbReference type="AlphaFoldDB" id="A0A4S4L8P0"/>
<proteinExistence type="inferred from homology"/>
<dbReference type="Proteomes" id="UP000308199">
    <property type="component" value="Unassembled WGS sequence"/>
</dbReference>
<evidence type="ECO:0000259" key="6">
    <source>
        <dbReference type="Pfam" id="PF15469"/>
    </source>
</evidence>
<dbReference type="GO" id="GO:0000145">
    <property type="term" value="C:exocyst"/>
    <property type="evidence" value="ECO:0007669"/>
    <property type="project" value="UniProtKB-UniRule"/>
</dbReference>
<protein>
    <recommendedName>
        <fullName evidence="4">Exocyst complex component SEC5</fullName>
    </recommendedName>
</protein>
<evidence type="ECO:0000313" key="7">
    <source>
        <dbReference type="EMBL" id="THH07884.1"/>
    </source>
</evidence>
<accession>A0A4S4L8P0</accession>
<dbReference type="GO" id="GO:0006893">
    <property type="term" value="P:Golgi to plasma membrane transport"/>
    <property type="evidence" value="ECO:0007669"/>
    <property type="project" value="UniProtKB-UniRule"/>
</dbReference>
<feature type="region of interest" description="Disordered" evidence="5">
    <location>
        <begin position="897"/>
        <end position="953"/>
    </location>
</feature>